<keyword evidence="1" id="KW-1133">Transmembrane helix</keyword>
<name>A0A6A0BDS8_9LACT</name>
<dbReference type="EMBL" id="BLLI01000026">
    <property type="protein sequence ID" value="GFH42498.1"/>
    <property type="molecule type" value="Genomic_DNA"/>
</dbReference>
<proteinExistence type="predicted"/>
<evidence type="ECO:0000256" key="1">
    <source>
        <dbReference type="SAM" id="Phobius"/>
    </source>
</evidence>
<organism evidence="2 3">
    <name type="scientific">Pseudolactococcus hodotermopsidis</name>
    <dbReference type="NCBI Taxonomy" id="2709157"/>
    <lineage>
        <taxon>Bacteria</taxon>
        <taxon>Bacillati</taxon>
        <taxon>Bacillota</taxon>
        <taxon>Bacilli</taxon>
        <taxon>Lactobacillales</taxon>
        <taxon>Streptococcaceae</taxon>
        <taxon>Pseudolactococcus</taxon>
    </lineage>
</organism>
<dbReference type="Proteomes" id="UP000480303">
    <property type="component" value="Unassembled WGS sequence"/>
</dbReference>
<gene>
    <name evidence="2" type="ORF">Hs30E_10490</name>
</gene>
<evidence type="ECO:0000313" key="3">
    <source>
        <dbReference type="Proteomes" id="UP000480303"/>
    </source>
</evidence>
<evidence type="ECO:0000313" key="2">
    <source>
        <dbReference type="EMBL" id="GFH42498.1"/>
    </source>
</evidence>
<comment type="caution">
    <text evidence="2">The sequence shown here is derived from an EMBL/GenBank/DDBJ whole genome shotgun (WGS) entry which is preliminary data.</text>
</comment>
<keyword evidence="3" id="KW-1185">Reference proteome</keyword>
<keyword evidence="1" id="KW-0812">Transmembrane</keyword>
<sequence length="579" mass="63305">MELKDGKQDNTNLKISTGDTVNYTWIIKIPVTTEDRNLEYSVTVTSEVSSTVTGYDSIFVNGINENDNRLDFMVDTWNFANYSAKPIPLTQEDYDALFTNLSNAERTLIRKEISSGTDGNCYGMAITTILAKTERLSVDRLQSGAANLHAVSKNQAAKSAIGYYYVTQNLSPSADLFASYQTQPEQTKINDLKNLADKVSAGGVPVFLCFYMDDKDGNTAGHAICAYGQESCNLSRNGTTYNSRILIYDNNYPTVTEEAYLYFNDNGDWTIPIYADSKEKYSNFRLAMVTTEMKYIDMFNIETSRTSANSYLTARGNTDLKIEANGTTYLVNQTKVQGGDDVVAYYDIGGAENKLNIVIEKPQSGSETASKVSPQKQGESLNLTAMYDNFFIEANANTPVAIQLDPSGSVEIDGKVKAFDMSLTGNEGYNALPWYTLEVSGESGTNPKMEASAEGYILSGESLKKIKVFASDDATANELSIKTDGSKILISSDGTNLTAREDKDGDGKYETVLSTGHKADPNDPRGGGTGGWTWWKILLAVLGGVAIVATVVLVFLKIKLGNGGTKKNKKSKGDDEYKW</sequence>
<feature type="transmembrane region" description="Helical" evidence="1">
    <location>
        <begin position="534"/>
        <end position="556"/>
    </location>
</feature>
<dbReference type="AlphaFoldDB" id="A0A6A0BDS8"/>
<accession>A0A6A0BDS8</accession>
<reference evidence="2 3" key="1">
    <citation type="submission" date="2020-02" db="EMBL/GenBank/DDBJ databases">
        <title>Draft genome sequence of Lactococcus sp. Hs30E4-3.</title>
        <authorList>
            <person name="Noda S."/>
            <person name="Yuki M."/>
            <person name="Ohkuma M."/>
        </authorList>
    </citation>
    <scope>NUCLEOTIDE SEQUENCE [LARGE SCALE GENOMIC DNA]</scope>
    <source>
        <strain evidence="2 3">Hs30E4-3</strain>
    </source>
</reference>
<keyword evidence="1" id="KW-0472">Membrane</keyword>
<protein>
    <submittedName>
        <fullName evidence="2">Uncharacterized protein</fullName>
    </submittedName>
</protein>